<name>A0A919X9F0_9BACI</name>
<dbReference type="RefSeq" id="WP_212921734.1">
    <property type="nucleotide sequence ID" value="NZ_BORP01000006.1"/>
</dbReference>
<dbReference type="Proteomes" id="UP000676917">
    <property type="component" value="Unassembled WGS sequence"/>
</dbReference>
<organism evidence="1 2">
    <name type="scientific">Ornithinibacillus bavariensis</name>
    <dbReference type="NCBI Taxonomy" id="545502"/>
    <lineage>
        <taxon>Bacteria</taxon>
        <taxon>Bacillati</taxon>
        <taxon>Bacillota</taxon>
        <taxon>Bacilli</taxon>
        <taxon>Bacillales</taxon>
        <taxon>Bacillaceae</taxon>
        <taxon>Ornithinibacillus</taxon>
    </lineage>
</organism>
<accession>A0A919X9F0</accession>
<evidence type="ECO:0000313" key="1">
    <source>
        <dbReference type="EMBL" id="GIO28279.1"/>
    </source>
</evidence>
<comment type="caution">
    <text evidence="1">The sequence shown here is derived from an EMBL/GenBank/DDBJ whole genome shotgun (WGS) entry which is preliminary data.</text>
</comment>
<protein>
    <submittedName>
        <fullName evidence="1">Uncharacterized protein</fullName>
    </submittedName>
</protein>
<reference evidence="1" key="1">
    <citation type="submission" date="2021-03" db="EMBL/GenBank/DDBJ databases">
        <title>Antimicrobial resistance genes in bacteria isolated from Japanese honey, and their potential for conferring macrolide and lincosamide resistance in the American foulbrood pathogen Paenibacillus larvae.</title>
        <authorList>
            <person name="Okamoto M."/>
            <person name="Kumagai M."/>
            <person name="Kanamori H."/>
            <person name="Takamatsu D."/>
        </authorList>
    </citation>
    <scope>NUCLEOTIDE SEQUENCE</scope>
    <source>
        <strain evidence="1">J43TS3</strain>
    </source>
</reference>
<dbReference type="EMBL" id="BORP01000006">
    <property type="protein sequence ID" value="GIO28279.1"/>
    <property type="molecule type" value="Genomic_DNA"/>
</dbReference>
<gene>
    <name evidence="1" type="ORF">J43TS3_28900</name>
</gene>
<proteinExistence type="predicted"/>
<evidence type="ECO:0000313" key="2">
    <source>
        <dbReference type="Proteomes" id="UP000676917"/>
    </source>
</evidence>
<dbReference type="AlphaFoldDB" id="A0A919X9F0"/>
<keyword evidence="2" id="KW-1185">Reference proteome</keyword>
<sequence length="60" mass="7134">MPNKIKGYAEMRQRTALKDSWLEGEKEDLLGFVDFGMLTEIRFKQIMDELEKTRNFIAHN</sequence>